<evidence type="ECO:0000256" key="9">
    <source>
        <dbReference type="ARBA" id="ARBA00030757"/>
    </source>
</evidence>
<dbReference type="EC" id="2.1.1.77" evidence="3"/>
<accession>A0ABY6PWF8</accession>
<evidence type="ECO:0000313" key="13">
    <source>
        <dbReference type="Proteomes" id="UP001164963"/>
    </source>
</evidence>
<comment type="subcellular location">
    <subcellularLocation>
        <location evidence="1">Cytoplasm</location>
    </subcellularLocation>
</comment>
<evidence type="ECO:0000256" key="8">
    <source>
        <dbReference type="ARBA" id="ARBA00022691"/>
    </source>
</evidence>
<evidence type="ECO:0000256" key="4">
    <source>
        <dbReference type="ARBA" id="ARBA00013346"/>
    </source>
</evidence>
<dbReference type="PANTHER" id="PTHR11579:SF0">
    <property type="entry name" value="PROTEIN-L-ISOASPARTATE(D-ASPARTATE) O-METHYLTRANSFERASE"/>
    <property type="match status" value="1"/>
</dbReference>
<dbReference type="EMBL" id="CP098740">
    <property type="protein sequence ID" value="UZK56121.1"/>
    <property type="molecule type" value="Genomic_DNA"/>
</dbReference>
<evidence type="ECO:0000256" key="3">
    <source>
        <dbReference type="ARBA" id="ARBA00011890"/>
    </source>
</evidence>
<keyword evidence="13" id="KW-1185">Reference proteome</keyword>
<gene>
    <name evidence="12" type="ORF">NEH16_20245</name>
</gene>
<dbReference type="SUPFAM" id="SSF53335">
    <property type="entry name" value="S-adenosyl-L-methionine-dependent methyltransferases"/>
    <property type="match status" value="1"/>
</dbReference>
<dbReference type="PANTHER" id="PTHR11579">
    <property type="entry name" value="PROTEIN-L-ISOASPARTATE O-METHYLTRANSFERASE"/>
    <property type="match status" value="1"/>
</dbReference>
<dbReference type="GO" id="GO:0032259">
    <property type="term" value="P:methylation"/>
    <property type="evidence" value="ECO:0007669"/>
    <property type="project" value="UniProtKB-KW"/>
</dbReference>
<evidence type="ECO:0000256" key="7">
    <source>
        <dbReference type="ARBA" id="ARBA00022679"/>
    </source>
</evidence>
<evidence type="ECO:0000256" key="6">
    <source>
        <dbReference type="ARBA" id="ARBA00022603"/>
    </source>
</evidence>
<dbReference type="GO" id="GO:0008168">
    <property type="term" value="F:methyltransferase activity"/>
    <property type="evidence" value="ECO:0007669"/>
    <property type="project" value="UniProtKB-KW"/>
</dbReference>
<keyword evidence="6 12" id="KW-0489">Methyltransferase</keyword>
<dbReference type="InterPro" id="IPR000682">
    <property type="entry name" value="PCMT"/>
</dbReference>
<evidence type="ECO:0000256" key="2">
    <source>
        <dbReference type="ARBA" id="ARBA00005369"/>
    </source>
</evidence>
<dbReference type="CDD" id="cd02440">
    <property type="entry name" value="AdoMet_MTases"/>
    <property type="match status" value="1"/>
</dbReference>
<dbReference type="Proteomes" id="UP001164963">
    <property type="component" value="Chromosome"/>
</dbReference>
<evidence type="ECO:0000256" key="5">
    <source>
        <dbReference type="ARBA" id="ARBA00022490"/>
    </source>
</evidence>
<comment type="similarity">
    <text evidence="2">Belongs to the methyltransferase superfamily. L-isoaspartyl/D-aspartyl protein methyltransferase family.</text>
</comment>
<dbReference type="RefSeq" id="WP_265544217.1">
    <property type="nucleotide sequence ID" value="NZ_CP098740.1"/>
</dbReference>
<evidence type="ECO:0000256" key="1">
    <source>
        <dbReference type="ARBA" id="ARBA00004496"/>
    </source>
</evidence>
<keyword evidence="7" id="KW-0808">Transferase</keyword>
<keyword evidence="8" id="KW-0949">S-adenosyl-L-methionine</keyword>
<dbReference type="Gene3D" id="3.40.50.150">
    <property type="entry name" value="Vaccinia Virus protein VP39"/>
    <property type="match status" value="1"/>
</dbReference>
<name>A0ABY6PWF8_9ACTN</name>
<sequence length="395" mass="42978">MSERTTISAYATREDVAYALTTGGVLKSGWLDAYARVPRQAFLPDTIWPYDMATGRTVHVSRTEDARAWRGFADADVPIVTQWDDGEHAGRVPGRLSTSSASMPSVAFRMLDALTVDDYCRVLEIGTGTGWNAALLAHKVGEGNVVSVEVDEAVAHRAREALDHFFGAPVEVIHGDGRAGAPGRGVFDRVIATCGVREIPYAWVEQTRPGGVIVAPWGTGFTSADAVLRLTVDAAGKSASGRFVGPVEFMKLRAHRSAPIDHESYAPGLPSAPPTTTRSDAARALAAAADRFSPLAFALGLRVPACTYIPAAKVRGTQPHWFYSRNDRSWACVLVEDGEAAARVWQRGERRLWDEVEGAYAWWVERGSPGWERFGVTVRGVGEERVWVDEVGEWV</sequence>
<evidence type="ECO:0000256" key="10">
    <source>
        <dbReference type="ARBA" id="ARBA00031323"/>
    </source>
</evidence>
<dbReference type="InterPro" id="IPR029063">
    <property type="entry name" value="SAM-dependent_MTases_sf"/>
</dbReference>
<keyword evidence="5" id="KW-0963">Cytoplasm</keyword>
<organism evidence="12 13">
    <name type="scientific">Streptomyces drozdowiczii</name>
    <dbReference type="NCBI Taxonomy" id="202862"/>
    <lineage>
        <taxon>Bacteria</taxon>
        <taxon>Bacillati</taxon>
        <taxon>Actinomycetota</taxon>
        <taxon>Actinomycetes</taxon>
        <taxon>Kitasatosporales</taxon>
        <taxon>Streptomycetaceae</taxon>
        <taxon>Streptomyces</taxon>
    </lineage>
</organism>
<protein>
    <recommendedName>
        <fullName evidence="4">Protein-L-isoaspartate O-methyltransferase</fullName>
        <ecNumber evidence="3">2.1.1.77</ecNumber>
    </recommendedName>
    <alternativeName>
        <fullName evidence="11">L-isoaspartyl protein carboxyl methyltransferase</fullName>
    </alternativeName>
    <alternativeName>
        <fullName evidence="9">Protein L-isoaspartyl methyltransferase</fullName>
    </alternativeName>
    <alternativeName>
        <fullName evidence="10">Protein-beta-aspartate methyltransferase</fullName>
    </alternativeName>
</protein>
<proteinExistence type="inferred from homology"/>
<evidence type="ECO:0000256" key="11">
    <source>
        <dbReference type="ARBA" id="ARBA00031350"/>
    </source>
</evidence>
<reference evidence="12" key="1">
    <citation type="journal article" date="2022" name="Front. Microbiol.">
        <title>Mirubactin C rescues the lethal effect of cell wall biosynthesis mutations in Bacillus subtilis.</title>
        <authorList>
            <person name="Kepplinger B."/>
            <person name="Wen X."/>
            <person name="Tyler A.R."/>
            <person name="Kim B.Y."/>
            <person name="Brown J."/>
            <person name="Banks P."/>
            <person name="Dashti Y."/>
            <person name="Mackenzie E.S."/>
            <person name="Wills C."/>
            <person name="Kawai Y."/>
            <person name="Waldron K.J."/>
            <person name="Allenby N.E.E."/>
            <person name="Wu L.J."/>
            <person name="Hall M.J."/>
            <person name="Errington J."/>
        </authorList>
    </citation>
    <scope>NUCLEOTIDE SEQUENCE</scope>
    <source>
        <strain evidence="12">MDA8-470</strain>
    </source>
</reference>
<evidence type="ECO:0000313" key="12">
    <source>
        <dbReference type="EMBL" id="UZK56121.1"/>
    </source>
</evidence>
<dbReference type="Pfam" id="PF01135">
    <property type="entry name" value="PCMT"/>
    <property type="match status" value="1"/>
</dbReference>